<dbReference type="InterPro" id="IPR032710">
    <property type="entry name" value="NTF2-like_dom_sf"/>
</dbReference>
<name>A0A382UF94_9ZZZZ</name>
<evidence type="ECO:0000313" key="1">
    <source>
        <dbReference type="EMBL" id="SVD32910.1"/>
    </source>
</evidence>
<reference evidence="1" key="1">
    <citation type="submission" date="2018-05" db="EMBL/GenBank/DDBJ databases">
        <authorList>
            <person name="Lanie J.A."/>
            <person name="Ng W.-L."/>
            <person name="Kazmierczak K.M."/>
            <person name="Andrzejewski T.M."/>
            <person name="Davidsen T.M."/>
            <person name="Wayne K.J."/>
            <person name="Tettelin H."/>
            <person name="Glass J.I."/>
            <person name="Rusch D."/>
            <person name="Podicherti R."/>
            <person name="Tsui H.-C.T."/>
            <person name="Winkler M.E."/>
        </authorList>
    </citation>
    <scope>NUCLEOTIDE SEQUENCE</scope>
</reference>
<sequence length="172" mass="19964">MKKLIILSIFLSTFYSCNNSTKYGYVSVDDEKSKMIQELFNKVSEEDIEYIENIFSDDMTLVNSNGEESNKNQFIAGVKDMFDSFENISFDEVNGDANDSEIETNYYSNGLVWTAIWNNFTAKGKYTGEEVGFPFHISYLWKDDKIIKEVQYFNPNVFETERNAKSEAQLEE</sequence>
<evidence type="ECO:0008006" key="2">
    <source>
        <dbReference type="Google" id="ProtNLM"/>
    </source>
</evidence>
<dbReference type="PROSITE" id="PS51257">
    <property type="entry name" value="PROKAR_LIPOPROTEIN"/>
    <property type="match status" value="1"/>
</dbReference>
<dbReference type="AlphaFoldDB" id="A0A382UF94"/>
<dbReference type="EMBL" id="UINC01143782">
    <property type="protein sequence ID" value="SVD32910.1"/>
    <property type="molecule type" value="Genomic_DNA"/>
</dbReference>
<gene>
    <name evidence="1" type="ORF">METZ01_LOCUS385764</name>
</gene>
<dbReference type="Gene3D" id="3.10.450.50">
    <property type="match status" value="1"/>
</dbReference>
<organism evidence="1">
    <name type="scientific">marine metagenome</name>
    <dbReference type="NCBI Taxonomy" id="408172"/>
    <lineage>
        <taxon>unclassified sequences</taxon>
        <taxon>metagenomes</taxon>
        <taxon>ecological metagenomes</taxon>
    </lineage>
</organism>
<protein>
    <recommendedName>
        <fullName evidence="2">SnoaL-like domain-containing protein</fullName>
    </recommendedName>
</protein>
<dbReference type="SUPFAM" id="SSF54427">
    <property type="entry name" value="NTF2-like"/>
    <property type="match status" value="1"/>
</dbReference>
<proteinExistence type="predicted"/>
<accession>A0A382UF94</accession>